<proteinExistence type="predicted"/>
<accession>A0A8S5U3H9</accession>
<protein>
    <submittedName>
        <fullName evidence="1">Uncharacterized protein</fullName>
    </submittedName>
</protein>
<name>A0A8S5U3H9_9CAUD</name>
<sequence>MYINIISRSERNFYTFCKFSSCEHKEKFANAKNQFPLHQSIS</sequence>
<dbReference type="EMBL" id="BK016000">
    <property type="protein sequence ID" value="DAF89020.1"/>
    <property type="molecule type" value="Genomic_DNA"/>
</dbReference>
<evidence type="ECO:0000313" key="1">
    <source>
        <dbReference type="EMBL" id="DAF89020.1"/>
    </source>
</evidence>
<reference evidence="1" key="1">
    <citation type="journal article" date="2021" name="Proc. Natl. Acad. Sci. U.S.A.">
        <title>A Catalog of Tens of Thousands of Viruses from Human Metagenomes Reveals Hidden Associations with Chronic Diseases.</title>
        <authorList>
            <person name="Tisza M.J."/>
            <person name="Buck C.B."/>
        </authorList>
    </citation>
    <scope>NUCLEOTIDE SEQUENCE</scope>
    <source>
        <strain evidence="1">CtSA812</strain>
    </source>
</reference>
<organism evidence="1">
    <name type="scientific">Siphoviridae sp. ctSA812</name>
    <dbReference type="NCBI Taxonomy" id="2825508"/>
    <lineage>
        <taxon>Viruses</taxon>
        <taxon>Duplodnaviria</taxon>
        <taxon>Heunggongvirae</taxon>
        <taxon>Uroviricota</taxon>
        <taxon>Caudoviricetes</taxon>
    </lineage>
</organism>